<dbReference type="GO" id="GO:0008673">
    <property type="term" value="F:2-dehydro-3-deoxygluconokinase activity"/>
    <property type="evidence" value="ECO:0007669"/>
    <property type="project" value="UniProtKB-EC"/>
</dbReference>
<dbReference type="AlphaFoldDB" id="A0A238KIF5"/>
<evidence type="ECO:0000256" key="3">
    <source>
        <dbReference type="ARBA" id="ARBA00022777"/>
    </source>
</evidence>
<dbReference type="EMBL" id="FXYE01000002">
    <property type="protein sequence ID" value="SMX42490.1"/>
    <property type="molecule type" value="Genomic_DNA"/>
</dbReference>
<dbReference type="GO" id="GO:0005829">
    <property type="term" value="C:cytosol"/>
    <property type="evidence" value="ECO:0007669"/>
    <property type="project" value="TreeGrafter"/>
</dbReference>
<dbReference type="OrthoDB" id="9776822at2"/>
<keyword evidence="3 5" id="KW-0418">Kinase</keyword>
<sequence>MNKRLVAVGECMVEMAPTAGENQFSMAFSGDTFNTVWYARKALGDSWSVDYVTAVGDDAVSRQMTQFMAQSGVGTDHIVRRPDATVGLYLIELEEGERHFSYWRGQSAARGLADDAAHLQNAFDGAQVVYFSGITLAILTPEARATFLNAVASARENGALVCFDPNLRPRLWANAADMCAAITQAAAHADIALPSFEDEAWHFGDSDLAATADRYQSAGVDLVVVKNGAGQMLVRQGSENSHHSPVQVTDVVDTTAAGDSFNAGFLSAFLDGAPVAEAVEKGSVLAGKVIQGHGALVDIGS</sequence>
<comment type="similarity">
    <text evidence="1">Belongs to the carbohydrate kinase PfkB family.</text>
</comment>
<dbReference type="Pfam" id="PF00294">
    <property type="entry name" value="PfkB"/>
    <property type="match status" value="1"/>
</dbReference>
<feature type="domain" description="Carbohydrate kinase PfkB" evidence="4">
    <location>
        <begin position="3"/>
        <end position="295"/>
    </location>
</feature>
<accession>A0A238KIF5</accession>
<dbReference type="CDD" id="cd01166">
    <property type="entry name" value="KdgK"/>
    <property type="match status" value="1"/>
</dbReference>
<dbReference type="InterPro" id="IPR002173">
    <property type="entry name" value="Carboh/pur_kinase_PfkB_CS"/>
</dbReference>
<protein>
    <submittedName>
        <fullName evidence="5">2-dehydro-3-deoxygluconokinase</fullName>
        <ecNumber evidence="5">2.7.1.45</ecNumber>
    </submittedName>
</protein>
<dbReference type="GO" id="GO:0042840">
    <property type="term" value="P:D-glucuronate catabolic process"/>
    <property type="evidence" value="ECO:0007669"/>
    <property type="project" value="TreeGrafter"/>
</dbReference>
<reference evidence="6" key="1">
    <citation type="submission" date="2017-05" db="EMBL/GenBank/DDBJ databases">
        <authorList>
            <person name="Rodrigo-Torres L."/>
            <person name="Arahal R. D."/>
            <person name="Lucena T."/>
        </authorList>
    </citation>
    <scope>NUCLEOTIDE SEQUENCE [LARGE SCALE GENOMIC DNA]</scope>
    <source>
        <strain evidence="6">CECT 8621</strain>
    </source>
</reference>
<dbReference type="InterPro" id="IPR029056">
    <property type="entry name" value="Ribokinase-like"/>
</dbReference>
<evidence type="ECO:0000259" key="4">
    <source>
        <dbReference type="Pfam" id="PF00294"/>
    </source>
</evidence>
<keyword evidence="2 5" id="KW-0808">Transferase</keyword>
<evidence type="ECO:0000256" key="2">
    <source>
        <dbReference type="ARBA" id="ARBA00022679"/>
    </source>
</evidence>
<dbReference type="PANTHER" id="PTHR43085:SF15">
    <property type="entry name" value="2-DEHYDRO-3-DEOXYGLUCONOKINASE"/>
    <property type="match status" value="1"/>
</dbReference>
<dbReference type="GO" id="GO:0006974">
    <property type="term" value="P:DNA damage response"/>
    <property type="evidence" value="ECO:0007669"/>
    <property type="project" value="TreeGrafter"/>
</dbReference>
<proteinExistence type="inferred from homology"/>
<dbReference type="PANTHER" id="PTHR43085">
    <property type="entry name" value="HEXOKINASE FAMILY MEMBER"/>
    <property type="match status" value="1"/>
</dbReference>
<gene>
    <name evidence="5" type="primary">kdgK_3</name>
    <name evidence="5" type="ORF">COL8621_01986</name>
</gene>
<keyword evidence="6" id="KW-1185">Reference proteome</keyword>
<dbReference type="Gene3D" id="3.40.1190.20">
    <property type="match status" value="1"/>
</dbReference>
<dbReference type="PROSITE" id="PS00584">
    <property type="entry name" value="PFKB_KINASES_2"/>
    <property type="match status" value="1"/>
</dbReference>
<dbReference type="SUPFAM" id="SSF53613">
    <property type="entry name" value="Ribokinase-like"/>
    <property type="match status" value="1"/>
</dbReference>
<dbReference type="EC" id="2.7.1.45" evidence="5"/>
<dbReference type="InterPro" id="IPR050306">
    <property type="entry name" value="PfkB_Carbo_kinase"/>
</dbReference>
<dbReference type="RefSeq" id="WP_093967192.1">
    <property type="nucleotide sequence ID" value="NZ_FXYE01000002.1"/>
</dbReference>
<evidence type="ECO:0000256" key="1">
    <source>
        <dbReference type="ARBA" id="ARBA00010688"/>
    </source>
</evidence>
<organism evidence="5 6">
    <name type="scientific">Actibacterium lipolyticum</name>
    <dbReference type="NCBI Taxonomy" id="1524263"/>
    <lineage>
        <taxon>Bacteria</taxon>
        <taxon>Pseudomonadati</taxon>
        <taxon>Pseudomonadota</taxon>
        <taxon>Alphaproteobacteria</taxon>
        <taxon>Rhodobacterales</taxon>
        <taxon>Roseobacteraceae</taxon>
        <taxon>Actibacterium</taxon>
    </lineage>
</organism>
<dbReference type="Proteomes" id="UP000202922">
    <property type="component" value="Unassembled WGS sequence"/>
</dbReference>
<dbReference type="InterPro" id="IPR011611">
    <property type="entry name" value="PfkB_dom"/>
</dbReference>
<name>A0A238KIF5_9RHOB</name>
<evidence type="ECO:0000313" key="5">
    <source>
        <dbReference type="EMBL" id="SMX42490.1"/>
    </source>
</evidence>
<dbReference type="GO" id="GO:0019698">
    <property type="term" value="P:D-galacturonate catabolic process"/>
    <property type="evidence" value="ECO:0007669"/>
    <property type="project" value="TreeGrafter"/>
</dbReference>
<evidence type="ECO:0000313" key="6">
    <source>
        <dbReference type="Proteomes" id="UP000202922"/>
    </source>
</evidence>